<dbReference type="Pfam" id="PF05739">
    <property type="entry name" value="SNARE"/>
    <property type="match status" value="1"/>
</dbReference>
<evidence type="ECO:0000259" key="4">
    <source>
        <dbReference type="PROSITE" id="PS50192"/>
    </source>
</evidence>
<comment type="similarity">
    <text evidence="1">Belongs to the syntaxin family.</text>
</comment>
<dbReference type="SMART" id="SM00397">
    <property type="entry name" value="t_SNARE"/>
    <property type="match status" value="1"/>
</dbReference>
<dbReference type="GO" id="GO:0000149">
    <property type="term" value="F:SNARE binding"/>
    <property type="evidence" value="ECO:0007669"/>
    <property type="project" value="TreeGrafter"/>
</dbReference>
<dbReference type="GO" id="GO:0048278">
    <property type="term" value="P:vesicle docking"/>
    <property type="evidence" value="ECO:0007669"/>
    <property type="project" value="TreeGrafter"/>
</dbReference>
<keyword evidence="3" id="KW-1133">Transmembrane helix</keyword>
<evidence type="ECO:0000256" key="3">
    <source>
        <dbReference type="SAM" id="Phobius"/>
    </source>
</evidence>
<dbReference type="InterPro" id="IPR006011">
    <property type="entry name" value="Syntaxin_N"/>
</dbReference>
<sequence length="424" mass="46690">MRQYAGYNPSNNPYNQGGGYGQGGYNQGGNSPGGYSNPFDDRNAAGNVEMESLSGGQDPILQKCSAIGSDIKNLDKKLDYLSGLHSRFRTEADQSATSDTKQEIEAETTNIMGKFHTLKDRVQNLKQTPGINNSNRAPIGLTERQLKAAINKFQKIENDSRKRMQEQMERQVRIVNRDASDEEIRAAVERNDPSIFQQALMQGNRLGQANTVLSAVRDRHREMQEVERRLGELIDLLNDMQSLLIKQEAAVVAIDHNAEQAAEDMGKANEQLEVAVTTARKTRKKKWICLGICVIIILIIVGAVVAYVMANRGGGGGGNNNAAPVPAPTTTPAPAPAETKRHLLGRGVLDDLRMNNARTLELSSPEIEIPSRSINSDSGPFSQLSRRRFNRIRDMAGASHQETDFPVVKRAVIWEGLEPTDSED</sequence>
<feature type="compositionally biased region" description="Gly residues" evidence="2">
    <location>
        <begin position="16"/>
        <end position="32"/>
    </location>
</feature>
<dbReference type="PANTHER" id="PTHR19957:SF380">
    <property type="entry name" value="SYNTAXIN FAMILY PROTEIN"/>
    <property type="match status" value="1"/>
</dbReference>
<dbReference type="PANTHER" id="PTHR19957">
    <property type="entry name" value="SYNTAXIN"/>
    <property type="match status" value="1"/>
</dbReference>
<dbReference type="GO" id="GO:0006906">
    <property type="term" value="P:vesicle fusion"/>
    <property type="evidence" value="ECO:0007669"/>
    <property type="project" value="TreeGrafter"/>
</dbReference>
<evidence type="ECO:0000313" key="6">
    <source>
        <dbReference type="Proteomes" id="UP001302126"/>
    </source>
</evidence>
<dbReference type="Proteomes" id="UP001302126">
    <property type="component" value="Unassembled WGS sequence"/>
</dbReference>
<dbReference type="GO" id="GO:0012505">
    <property type="term" value="C:endomembrane system"/>
    <property type="evidence" value="ECO:0007669"/>
    <property type="project" value="TreeGrafter"/>
</dbReference>
<evidence type="ECO:0000256" key="2">
    <source>
        <dbReference type="SAM" id="MobiDB-lite"/>
    </source>
</evidence>
<feature type="region of interest" description="Disordered" evidence="2">
    <location>
        <begin position="1"/>
        <end position="44"/>
    </location>
</feature>
<dbReference type="PROSITE" id="PS50192">
    <property type="entry name" value="T_SNARE"/>
    <property type="match status" value="1"/>
</dbReference>
<organism evidence="5 6">
    <name type="scientific">Podospora australis</name>
    <dbReference type="NCBI Taxonomy" id="1536484"/>
    <lineage>
        <taxon>Eukaryota</taxon>
        <taxon>Fungi</taxon>
        <taxon>Dikarya</taxon>
        <taxon>Ascomycota</taxon>
        <taxon>Pezizomycotina</taxon>
        <taxon>Sordariomycetes</taxon>
        <taxon>Sordariomycetidae</taxon>
        <taxon>Sordariales</taxon>
        <taxon>Podosporaceae</taxon>
        <taxon>Podospora</taxon>
    </lineage>
</organism>
<dbReference type="GO" id="GO:0006887">
    <property type="term" value="P:exocytosis"/>
    <property type="evidence" value="ECO:0007669"/>
    <property type="project" value="TreeGrafter"/>
</dbReference>
<dbReference type="EMBL" id="MU864397">
    <property type="protein sequence ID" value="KAK4187812.1"/>
    <property type="molecule type" value="Genomic_DNA"/>
</dbReference>
<proteinExistence type="inferred from homology"/>
<feature type="transmembrane region" description="Helical" evidence="3">
    <location>
        <begin position="287"/>
        <end position="310"/>
    </location>
</feature>
<evidence type="ECO:0000256" key="1">
    <source>
        <dbReference type="ARBA" id="ARBA00009063"/>
    </source>
</evidence>
<comment type="caution">
    <text evidence="5">The sequence shown here is derived from an EMBL/GenBank/DDBJ whole genome shotgun (WGS) entry which is preliminary data.</text>
</comment>
<dbReference type="AlphaFoldDB" id="A0AAN6WX90"/>
<protein>
    <submittedName>
        <fullName evidence="5">t-SNARE</fullName>
    </submittedName>
</protein>
<feature type="compositionally biased region" description="Low complexity" evidence="2">
    <location>
        <begin position="1"/>
        <end position="15"/>
    </location>
</feature>
<reference evidence="5" key="1">
    <citation type="journal article" date="2023" name="Mol. Phylogenet. Evol.">
        <title>Genome-scale phylogeny and comparative genomics of the fungal order Sordariales.</title>
        <authorList>
            <person name="Hensen N."/>
            <person name="Bonometti L."/>
            <person name="Westerberg I."/>
            <person name="Brannstrom I.O."/>
            <person name="Guillou S."/>
            <person name="Cros-Aarteil S."/>
            <person name="Calhoun S."/>
            <person name="Haridas S."/>
            <person name="Kuo A."/>
            <person name="Mondo S."/>
            <person name="Pangilinan J."/>
            <person name="Riley R."/>
            <person name="LaButti K."/>
            <person name="Andreopoulos B."/>
            <person name="Lipzen A."/>
            <person name="Chen C."/>
            <person name="Yan M."/>
            <person name="Daum C."/>
            <person name="Ng V."/>
            <person name="Clum A."/>
            <person name="Steindorff A."/>
            <person name="Ohm R.A."/>
            <person name="Martin F."/>
            <person name="Silar P."/>
            <person name="Natvig D.O."/>
            <person name="Lalanne C."/>
            <person name="Gautier V."/>
            <person name="Ament-Velasquez S.L."/>
            <person name="Kruys A."/>
            <person name="Hutchinson M.I."/>
            <person name="Powell A.J."/>
            <person name="Barry K."/>
            <person name="Miller A.N."/>
            <person name="Grigoriev I.V."/>
            <person name="Debuchy R."/>
            <person name="Gladieux P."/>
            <person name="Hiltunen Thoren M."/>
            <person name="Johannesson H."/>
        </authorList>
    </citation>
    <scope>NUCLEOTIDE SEQUENCE</scope>
    <source>
        <strain evidence="5">PSN309</strain>
    </source>
</reference>
<dbReference type="CDD" id="cd15849">
    <property type="entry name" value="SNARE_Sso1"/>
    <property type="match status" value="1"/>
</dbReference>
<reference evidence="5" key="2">
    <citation type="submission" date="2023-05" db="EMBL/GenBank/DDBJ databases">
        <authorList>
            <consortium name="Lawrence Berkeley National Laboratory"/>
            <person name="Steindorff A."/>
            <person name="Hensen N."/>
            <person name="Bonometti L."/>
            <person name="Westerberg I."/>
            <person name="Brannstrom I.O."/>
            <person name="Guillou S."/>
            <person name="Cros-Aarteil S."/>
            <person name="Calhoun S."/>
            <person name="Haridas S."/>
            <person name="Kuo A."/>
            <person name="Mondo S."/>
            <person name="Pangilinan J."/>
            <person name="Riley R."/>
            <person name="Labutti K."/>
            <person name="Andreopoulos B."/>
            <person name="Lipzen A."/>
            <person name="Chen C."/>
            <person name="Yanf M."/>
            <person name="Daum C."/>
            <person name="Ng V."/>
            <person name="Clum A."/>
            <person name="Ohm R."/>
            <person name="Martin F."/>
            <person name="Silar P."/>
            <person name="Natvig D."/>
            <person name="Lalanne C."/>
            <person name="Gautier V."/>
            <person name="Ament-Velasquez S.L."/>
            <person name="Kruys A."/>
            <person name="Hutchinson M.I."/>
            <person name="Powell A.J."/>
            <person name="Barry K."/>
            <person name="Miller A.N."/>
            <person name="Grigoriev I.V."/>
            <person name="Debuchy R."/>
            <person name="Gladieux P."/>
            <person name="Thoren M.H."/>
            <person name="Johannesson H."/>
        </authorList>
    </citation>
    <scope>NUCLEOTIDE SEQUENCE</scope>
    <source>
        <strain evidence="5">PSN309</strain>
    </source>
</reference>
<dbReference type="SUPFAM" id="SSF47661">
    <property type="entry name" value="t-snare proteins"/>
    <property type="match status" value="1"/>
</dbReference>
<dbReference type="InterPro" id="IPR010989">
    <property type="entry name" value="SNARE"/>
</dbReference>
<name>A0AAN6WX90_9PEZI</name>
<dbReference type="Gene3D" id="1.20.58.70">
    <property type="match status" value="1"/>
</dbReference>
<keyword evidence="3" id="KW-0812">Transmembrane</keyword>
<dbReference type="Pfam" id="PF00804">
    <property type="entry name" value="Syntaxin"/>
    <property type="match status" value="1"/>
</dbReference>
<feature type="domain" description="T-SNARE coiled-coil homology" evidence="4">
    <location>
        <begin position="213"/>
        <end position="275"/>
    </location>
</feature>
<dbReference type="GO" id="GO:0005484">
    <property type="term" value="F:SNAP receptor activity"/>
    <property type="evidence" value="ECO:0007669"/>
    <property type="project" value="TreeGrafter"/>
</dbReference>
<dbReference type="GO" id="GO:0031201">
    <property type="term" value="C:SNARE complex"/>
    <property type="evidence" value="ECO:0007669"/>
    <property type="project" value="TreeGrafter"/>
</dbReference>
<dbReference type="InterPro" id="IPR000727">
    <property type="entry name" value="T_SNARE_dom"/>
</dbReference>
<dbReference type="GO" id="GO:0005886">
    <property type="term" value="C:plasma membrane"/>
    <property type="evidence" value="ECO:0007669"/>
    <property type="project" value="TreeGrafter"/>
</dbReference>
<evidence type="ECO:0000313" key="5">
    <source>
        <dbReference type="EMBL" id="KAK4187812.1"/>
    </source>
</evidence>
<gene>
    <name evidence="5" type="ORF">QBC35DRAFT_220492</name>
</gene>
<keyword evidence="6" id="KW-1185">Reference proteome</keyword>
<accession>A0AAN6WX90</accession>
<keyword evidence="3" id="KW-0472">Membrane</keyword>
<dbReference type="InterPro" id="IPR045242">
    <property type="entry name" value="Syntaxin"/>
</dbReference>
<dbReference type="GO" id="GO:0006886">
    <property type="term" value="P:intracellular protein transport"/>
    <property type="evidence" value="ECO:0007669"/>
    <property type="project" value="TreeGrafter"/>
</dbReference>